<proteinExistence type="predicted"/>
<dbReference type="Pfam" id="PF13449">
    <property type="entry name" value="Phytase-like"/>
    <property type="match status" value="1"/>
</dbReference>
<gene>
    <name evidence="3" type="ORF">BVG16_01720</name>
</gene>
<dbReference type="SUPFAM" id="SSF63825">
    <property type="entry name" value="YWTD domain"/>
    <property type="match status" value="1"/>
</dbReference>
<feature type="domain" description="Phytase-like" evidence="2">
    <location>
        <begin position="104"/>
        <end position="413"/>
    </location>
</feature>
<evidence type="ECO:0000256" key="1">
    <source>
        <dbReference type="SAM" id="SignalP"/>
    </source>
</evidence>
<dbReference type="PANTHER" id="PTHR37957:SF1">
    <property type="entry name" value="PHYTASE-LIKE DOMAIN-CONTAINING PROTEIN"/>
    <property type="match status" value="1"/>
</dbReference>
<keyword evidence="1" id="KW-0732">Signal</keyword>
<dbReference type="InterPro" id="IPR027372">
    <property type="entry name" value="Phytase-like_dom"/>
</dbReference>
<feature type="signal peptide" evidence="1">
    <location>
        <begin position="1"/>
        <end position="30"/>
    </location>
</feature>
<evidence type="ECO:0000313" key="3">
    <source>
        <dbReference type="EMBL" id="OPA81082.1"/>
    </source>
</evidence>
<dbReference type="EMBL" id="MSZX01000001">
    <property type="protein sequence ID" value="OPA81082.1"/>
    <property type="molecule type" value="Genomic_DNA"/>
</dbReference>
<dbReference type="PANTHER" id="PTHR37957">
    <property type="entry name" value="BLR7070 PROTEIN"/>
    <property type="match status" value="1"/>
</dbReference>
<name>A0A1T2XMP0_9BACL</name>
<dbReference type="AlphaFoldDB" id="A0A1T2XMP0"/>
<dbReference type="RefSeq" id="WP_078496809.1">
    <property type="nucleotide sequence ID" value="NZ_MSZX01000001.1"/>
</dbReference>
<evidence type="ECO:0000259" key="2">
    <source>
        <dbReference type="Pfam" id="PF13449"/>
    </source>
</evidence>
<feature type="chain" id="PRO_5012052182" evidence="1">
    <location>
        <begin position="31"/>
        <end position="436"/>
    </location>
</feature>
<keyword evidence="4" id="KW-1185">Reference proteome</keyword>
<accession>A0A1T2XMP0</accession>
<organism evidence="3 4">
    <name type="scientific">Paenibacillus selenitireducens</name>
    <dbReference type="NCBI Taxonomy" id="1324314"/>
    <lineage>
        <taxon>Bacteria</taxon>
        <taxon>Bacillati</taxon>
        <taxon>Bacillota</taxon>
        <taxon>Bacilli</taxon>
        <taxon>Bacillales</taxon>
        <taxon>Paenibacillaceae</taxon>
        <taxon>Paenibacillus</taxon>
    </lineage>
</organism>
<dbReference type="Proteomes" id="UP000190188">
    <property type="component" value="Unassembled WGS sequence"/>
</dbReference>
<dbReference type="OrthoDB" id="9803927at2"/>
<reference evidence="3 4" key="1">
    <citation type="submission" date="2017-01" db="EMBL/GenBank/DDBJ databases">
        <title>Genome analysis of Paenibacillus selenitrireducens ES3-24.</title>
        <authorList>
            <person name="Xu D."/>
            <person name="Yao R."/>
            <person name="Zheng S."/>
        </authorList>
    </citation>
    <scope>NUCLEOTIDE SEQUENCE [LARGE SCALE GENOMIC DNA]</scope>
    <source>
        <strain evidence="3 4">ES3-24</strain>
    </source>
</reference>
<protein>
    <submittedName>
        <fullName evidence="3">Copper amine oxidase</fullName>
    </submittedName>
</protein>
<evidence type="ECO:0000313" key="4">
    <source>
        <dbReference type="Proteomes" id="UP000190188"/>
    </source>
</evidence>
<comment type="caution">
    <text evidence="3">The sequence shown here is derived from an EMBL/GenBank/DDBJ whole genome shotgun (WGS) entry which is preliminary data.</text>
</comment>
<dbReference type="STRING" id="1324314.BVG16_01720"/>
<sequence length="436" mass="47807">MNAKNFLLSMLAVASIGTGTVMIASPQAHAESTSVTSQPKLTGKYVLQAPDLAKGVKMGFGSSLVHLPGDPDNVFYTSGDRGPNGEVEIDGETRRTFPLPKYTPSIYKIKIEKGKISVLSSIPLQVKGKDPVTGTSKITGLPNVIKHDEVPYDATATKVISYDPYGLDLEGLAYNPKDGTFWLSEEYGPSIVQVKKDGTILQRLVPQGMSAMLNSPAVPLKEVLPASYLNRRQNRGMEAISITPDGKWMFAAMQSPLRNPDKSVDNSRNLRILKIDMATLKPVAEFVYVTENASQFKDLKQSDIVISDLFAINDHMLLIDERDKNAGTKAQIKQIYATDLSAATNILGSYDTPDKFEKTLEQMDMTEFAQQGISIPTKRSVLDAVSFKYPYEKIEGITLLHGRTLVMINDNDFGVGSTSAENGTQLWTFDLPTTLK</sequence>